<dbReference type="EMBL" id="JAHLFO010000033">
    <property type="protein sequence ID" value="MBU3813398.1"/>
    <property type="molecule type" value="Genomic_DNA"/>
</dbReference>
<sequence length="46" mass="5330">MATIRPFKGLRPPRELVERVASRPYDVLNSDEARQEAEGNEMSLYH</sequence>
<dbReference type="Proteomes" id="UP000824236">
    <property type="component" value="Unassembled WGS sequence"/>
</dbReference>
<protein>
    <submittedName>
        <fullName evidence="1">DUF1015 domain-containing protein</fullName>
    </submittedName>
</protein>
<reference evidence="1" key="1">
    <citation type="journal article" date="2021" name="PeerJ">
        <title>Extensive microbial diversity within the chicken gut microbiome revealed by metagenomics and culture.</title>
        <authorList>
            <person name="Gilroy R."/>
            <person name="Ravi A."/>
            <person name="Getino M."/>
            <person name="Pursley I."/>
            <person name="Horton D.L."/>
            <person name="Alikhan N.F."/>
            <person name="Baker D."/>
            <person name="Gharbi K."/>
            <person name="Hall N."/>
            <person name="Watson M."/>
            <person name="Adriaenssens E.M."/>
            <person name="Foster-Nyarko E."/>
            <person name="Jarju S."/>
            <person name="Secka A."/>
            <person name="Antonio M."/>
            <person name="Oren A."/>
            <person name="Chaudhuri R.R."/>
            <person name="La Ragione R."/>
            <person name="Hildebrand F."/>
            <person name="Pallen M.J."/>
        </authorList>
    </citation>
    <scope>NUCLEOTIDE SEQUENCE</scope>
    <source>
        <strain evidence="1">B3-3758</strain>
    </source>
</reference>
<evidence type="ECO:0000313" key="2">
    <source>
        <dbReference type="Proteomes" id="UP000824236"/>
    </source>
</evidence>
<name>A0A9E2KEM7_9BACE</name>
<dbReference type="InterPro" id="IPR008323">
    <property type="entry name" value="UCP033563"/>
</dbReference>
<dbReference type="Pfam" id="PF06245">
    <property type="entry name" value="DUF1015"/>
    <property type="match status" value="1"/>
</dbReference>
<gene>
    <name evidence="1" type="ORF">H9791_02660</name>
</gene>
<proteinExistence type="predicted"/>
<accession>A0A9E2KEM7</accession>
<reference evidence="1" key="2">
    <citation type="submission" date="2021-04" db="EMBL/GenBank/DDBJ databases">
        <authorList>
            <person name="Gilroy R."/>
        </authorList>
    </citation>
    <scope>NUCLEOTIDE SEQUENCE</scope>
    <source>
        <strain evidence="1">B3-3758</strain>
    </source>
</reference>
<organism evidence="1 2">
    <name type="scientific">Candidatus Bacteroides intestinipullorum</name>
    <dbReference type="NCBI Taxonomy" id="2838471"/>
    <lineage>
        <taxon>Bacteria</taxon>
        <taxon>Pseudomonadati</taxon>
        <taxon>Bacteroidota</taxon>
        <taxon>Bacteroidia</taxon>
        <taxon>Bacteroidales</taxon>
        <taxon>Bacteroidaceae</taxon>
        <taxon>Bacteroides</taxon>
    </lineage>
</organism>
<comment type="caution">
    <text evidence="1">The sequence shown here is derived from an EMBL/GenBank/DDBJ whole genome shotgun (WGS) entry which is preliminary data.</text>
</comment>
<dbReference type="AlphaFoldDB" id="A0A9E2KEM7"/>
<feature type="non-terminal residue" evidence="1">
    <location>
        <position position="46"/>
    </location>
</feature>
<evidence type="ECO:0000313" key="1">
    <source>
        <dbReference type="EMBL" id="MBU3813398.1"/>
    </source>
</evidence>